<proteinExistence type="predicted"/>
<name>A0A3M6V1E9_POCDA</name>
<dbReference type="Proteomes" id="UP000275408">
    <property type="component" value="Unassembled WGS sequence"/>
</dbReference>
<protein>
    <submittedName>
        <fullName evidence="1">Uncharacterized protein</fullName>
    </submittedName>
</protein>
<evidence type="ECO:0000313" key="1">
    <source>
        <dbReference type="EMBL" id="RMX59710.1"/>
    </source>
</evidence>
<evidence type="ECO:0000313" key="2">
    <source>
        <dbReference type="Proteomes" id="UP000275408"/>
    </source>
</evidence>
<comment type="caution">
    <text evidence="1">The sequence shown here is derived from an EMBL/GenBank/DDBJ whole genome shotgun (WGS) entry which is preliminary data.</text>
</comment>
<reference evidence="1 2" key="1">
    <citation type="journal article" date="2018" name="Sci. Rep.">
        <title>Comparative analysis of the Pocillopora damicornis genome highlights role of immune system in coral evolution.</title>
        <authorList>
            <person name="Cunning R."/>
            <person name="Bay R.A."/>
            <person name="Gillette P."/>
            <person name="Baker A.C."/>
            <person name="Traylor-Knowles N."/>
        </authorList>
    </citation>
    <scope>NUCLEOTIDE SEQUENCE [LARGE SCALE GENOMIC DNA]</scope>
    <source>
        <strain evidence="1">RSMAS</strain>
        <tissue evidence="1">Whole animal</tissue>
    </source>
</reference>
<keyword evidence="2" id="KW-1185">Reference proteome</keyword>
<dbReference type="EMBL" id="RCHS01000289">
    <property type="protein sequence ID" value="RMX59710.1"/>
    <property type="molecule type" value="Genomic_DNA"/>
</dbReference>
<organism evidence="1 2">
    <name type="scientific">Pocillopora damicornis</name>
    <name type="common">Cauliflower coral</name>
    <name type="synonym">Millepora damicornis</name>
    <dbReference type="NCBI Taxonomy" id="46731"/>
    <lineage>
        <taxon>Eukaryota</taxon>
        <taxon>Metazoa</taxon>
        <taxon>Cnidaria</taxon>
        <taxon>Anthozoa</taxon>
        <taxon>Hexacorallia</taxon>
        <taxon>Scleractinia</taxon>
        <taxon>Astrocoeniina</taxon>
        <taxon>Pocilloporidae</taxon>
        <taxon>Pocillopora</taxon>
    </lineage>
</organism>
<accession>A0A3M6V1E9</accession>
<gene>
    <name evidence="1" type="ORF">pdam_00025331</name>
</gene>
<dbReference type="AlphaFoldDB" id="A0A3M6V1E9"/>
<sequence length="176" mass="20379">MEESTRVEMDCNQMEKKESIIANVQKFMQDGCRCRRGLESSQCSDQFTEETVLDNLYNCLELSHVELDLVVLANIQAFMAIEAIGEKRKRSPPYSFLYRSQPICTEMFLNLYGISKSRFQRLVDHDQNHCISLKRLPHNALPLDVAEDIKNFLSNYADENAVLLPRRIPGFKNEDI</sequence>